<sequence length="173" mass="19329">MRKILIVIDMQRDFIDGSLGTDEAVSIVDAVRKKILEYPKEDVFATMDTHKENYLESQEGKNLPVKHCIENTSGWELYPCIAELIYSGNIFKKPGFGSLNLANKMLELSKVEDIEIEMVGLCTDICVASNALLLKAFLPETRIFVDSSCCAGVTPKKHEAALETLRSCQINIK</sequence>
<evidence type="ECO:0000256" key="2">
    <source>
        <dbReference type="ARBA" id="ARBA00022801"/>
    </source>
</evidence>
<comment type="similarity">
    <text evidence="1">Belongs to the isochorismatase family.</text>
</comment>
<organism evidence="4 5">
    <name type="scientific">Lachnoanaerobaculum gingivalis</name>
    <dbReference type="NCBI Taxonomy" id="2490855"/>
    <lineage>
        <taxon>Bacteria</taxon>
        <taxon>Bacillati</taxon>
        <taxon>Bacillota</taxon>
        <taxon>Clostridia</taxon>
        <taxon>Lachnospirales</taxon>
        <taxon>Lachnospiraceae</taxon>
        <taxon>Lachnoanaerobaculum</taxon>
    </lineage>
</organism>
<dbReference type="AlphaFoldDB" id="A0A3P3QT34"/>
<comment type="caution">
    <text evidence="4">The sequence shown here is derived from an EMBL/GenBank/DDBJ whole genome shotgun (WGS) entry which is preliminary data.</text>
</comment>
<proteinExistence type="inferred from homology"/>
<reference evidence="4 5" key="1">
    <citation type="submission" date="2018-11" db="EMBL/GenBank/DDBJ databases">
        <title>Genome sequencing of Lachnoanaerobaculum sp. KCOM 2030 (= ChDC B114).</title>
        <authorList>
            <person name="Kook J.-K."/>
            <person name="Park S.-N."/>
            <person name="Lim Y.K."/>
        </authorList>
    </citation>
    <scope>NUCLEOTIDE SEQUENCE [LARGE SCALE GENOMIC DNA]</scope>
    <source>
        <strain evidence="4 5">KCOM 2030</strain>
    </source>
</reference>
<accession>A0A3P3QT34</accession>
<dbReference type="RefSeq" id="WP_128675070.1">
    <property type="nucleotide sequence ID" value="NZ_RRCO01000007.1"/>
</dbReference>
<dbReference type="InterPro" id="IPR050272">
    <property type="entry name" value="Isochorismatase-like_hydrls"/>
</dbReference>
<protein>
    <submittedName>
        <fullName evidence="4">Cysteine hydrolase</fullName>
    </submittedName>
</protein>
<evidence type="ECO:0000313" key="5">
    <source>
        <dbReference type="Proteomes" id="UP000272490"/>
    </source>
</evidence>
<name>A0A3P3QT34_9FIRM</name>
<evidence type="ECO:0000256" key="1">
    <source>
        <dbReference type="ARBA" id="ARBA00006336"/>
    </source>
</evidence>
<dbReference type="EMBL" id="RRCO01000007">
    <property type="protein sequence ID" value="RRJ24361.1"/>
    <property type="molecule type" value="Genomic_DNA"/>
</dbReference>
<dbReference type="InterPro" id="IPR000868">
    <property type="entry name" value="Isochorismatase-like_dom"/>
</dbReference>
<feature type="domain" description="Isochorismatase-like" evidence="3">
    <location>
        <begin position="4"/>
        <end position="168"/>
    </location>
</feature>
<dbReference type="PANTHER" id="PTHR43540">
    <property type="entry name" value="PEROXYUREIDOACRYLATE/UREIDOACRYLATE AMIDOHYDROLASE-RELATED"/>
    <property type="match status" value="1"/>
</dbReference>
<dbReference type="Pfam" id="PF00857">
    <property type="entry name" value="Isochorismatase"/>
    <property type="match status" value="1"/>
</dbReference>
<gene>
    <name evidence="4" type="ORF">EHV10_13340</name>
</gene>
<dbReference type="PANTHER" id="PTHR43540:SF6">
    <property type="entry name" value="ISOCHORISMATASE-LIKE DOMAIN-CONTAINING PROTEIN"/>
    <property type="match status" value="1"/>
</dbReference>
<evidence type="ECO:0000313" key="4">
    <source>
        <dbReference type="EMBL" id="RRJ24361.1"/>
    </source>
</evidence>
<keyword evidence="5" id="KW-1185">Reference proteome</keyword>
<dbReference type="Gene3D" id="3.40.50.850">
    <property type="entry name" value="Isochorismatase-like"/>
    <property type="match status" value="1"/>
</dbReference>
<dbReference type="SUPFAM" id="SSF52499">
    <property type="entry name" value="Isochorismatase-like hydrolases"/>
    <property type="match status" value="1"/>
</dbReference>
<dbReference type="CDD" id="cd00431">
    <property type="entry name" value="cysteine_hydrolases"/>
    <property type="match status" value="1"/>
</dbReference>
<dbReference type="InterPro" id="IPR036380">
    <property type="entry name" value="Isochorismatase-like_sf"/>
</dbReference>
<dbReference type="GO" id="GO:0016787">
    <property type="term" value="F:hydrolase activity"/>
    <property type="evidence" value="ECO:0007669"/>
    <property type="project" value="UniProtKB-KW"/>
</dbReference>
<keyword evidence="2 4" id="KW-0378">Hydrolase</keyword>
<dbReference type="OrthoDB" id="9796485at2"/>
<evidence type="ECO:0000259" key="3">
    <source>
        <dbReference type="Pfam" id="PF00857"/>
    </source>
</evidence>
<dbReference type="Proteomes" id="UP000272490">
    <property type="component" value="Unassembled WGS sequence"/>
</dbReference>